<dbReference type="PANTHER" id="PTHR34107">
    <property type="entry name" value="SLL0198 PROTEIN-RELATED"/>
    <property type="match status" value="1"/>
</dbReference>
<dbReference type="GO" id="GO:0004519">
    <property type="term" value="F:endonuclease activity"/>
    <property type="evidence" value="ECO:0007669"/>
    <property type="project" value="UniProtKB-KW"/>
</dbReference>
<feature type="domain" description="Putative restriction endonuclease" evidence="1">
    <location>
        <begin position="16"/>
        <end position="181"/>
    </location>
</feature>
<organism evidence="2 3">
    <name type="scientific">Desulfofundulus australicus DSM 11792</name>
    <dbReference type="NCBI Taxonomy" id="1121425"/>
    <lineage>
        <taxon>Bacteria</taxon>
        <taxon>Bacillati</taxon>
        <taxon>Bacillota</taxon>
        <taxon>Clostridia</taxon>
        <taxon>Eubacteriales</taxon>
        <taxon>Peptococcaceae</taxon>
        <taxon>Desulfofundulus</taxon>
    </lineage>
</organism>
<evidence type="ECO:0000259" key="1">
    <source>
        <dbReference type="Pfam" id="PF05685"/>
    </source>
</evidence>
<protein>
    <submittedName>
        <fullName evidence="2">Endonuclease, Uma2 family (Restriction endonuclease fold)</fullName>
    </submittedName>
</protein>
<dbReference type="EMBL" id="FQUW01000014">
    <property type="protein sequence ID" value="SHF05319.1"/>
    <property type="molecule type" value="Genomic_DNA"/>
</dbReference>
<keyword evidence="2" id="KW-0255">Endonuclease</keyword>
<dbReference type="InterPro" id="IPR011335">
    <property type="entry name" value="Restrct_endonuc-II-like"/>
</dbReference>
<sequence>MSLLVPPAGKIILTYDDYLQLPDDGKRYEILEGVLHVTPSPTTRHQRVSRNLHFILHAHVTENNLGEVFYAPLDVVLSNISVTQPDLLYVSRERQSVITEKNIAGAPDLVVEILSPSTSSVDQVTKAQVYARYGVPYYWVVDPEVKTLDEFRLERGIYLPVRRWEQNAQFTPEMFPGLVVELERVWA</sequence>
<dbReference type="SUPFAM" id="SSF52980">
    <property type="entry name" value="Restriction endonuclease-like"/>
    <property type="match status" value="1"/>
</dbReference>
<dbReference type="Gene3D" id="3.90.1570.10">
    <property type="entry name" value="tt1808, chain A"/>
    <property type="match status" value="1"/>
</dbReference>
<gene>
    <name evidence="2" type="ORF">SAMN02745218_01333</name>
</gene>
<accession>A0A1M4YHW4</accession>
<dbReference type="PANTHER" id="PTHR34107:SF4">
    <property type="entry name" value="SLL1222 PROTEIN"/>
    <property type="match status" value="1"/>
</dbReference>
<keyword evidence="2" id="KW-0540">Nuclease</keyword>
<dbReference type="Proteomes" id="UP000184196">
    <property type="component" value="Unassembled WGS sequence"/>
</dbReference>
<name>A0A1M4YHW4_9FIRM</name>
<dbReference type="OrthoDB" id="9798254at2"/>
<evidence type="ECO:0000313" key="2">
    <source>
        <dbReference type="EMBL" id="SHF05319.1"/>
    </source>
</evidence>
<dbReference type="InterPro" id="IPR008538">
    <property type="entry name" value="Uma2"/>
</dbReference>
<dbReference type="Pfam" id="PF05685">
    <property type="entry name" value="Uma2"/>
    <property type="match status" value="1"/>
</dbReference>
<keyword evidence="2" id="KW-0378">Hydrolase</keyword>
<reference evidence="3" key="1">
    <citation type="submission" date="2016-11" db="EMBL/GenBank/DDBJ databases">
        <authorList>
            <person name="Varghese N."/>
            <person name="Submissions S."/>
        </authorList>
    </citation>
    <scope>NUCLEOTIDE SEQUENCE [LARGE SCALE GENOMIC DNA]</scope>
    <source>
        <strain evidence="3">DSM 11792</strain>
    </source>
</reference>
<proteinExistence type="predicted"/>
<keyword evidence="3" id="KW-1185">Reference proteome</keyword>
<evidence type="ECO:0000313" key="3">
    <source>
        <dbReference type="Proteomes" id="UP000184196"/>
    </source>
</evidence>
<dbReference type="AlphaFoldDB" id="A0A1M4YHW4"/>
<dbReference type="InterPro" id="IPR012296">
    <property type="entry name" value="Nuclease_put_TT1808"/>
</dbReference>
<dbReference type="CDD" id="cd06260">
    <property type="entry name" value="DUF820-like"/>
    <property type="match status" value="1"/>
</dbReference>
<dbReference type="RefSeq" id="WP_073164423.1">
    <property type="nucleotide sequence ID" value="NZ_FQUW01000014.1"/>
</dbReference>